<organism evidence="5 6">
    <name type="scientific">Nocardioides aquiterrae</name>
    <dbReference type="NCBI Taxonomy" id="203799"/>
    <lineage>
        <taxon>Bacteria</taxon>
        <taxon>Bacillati</taxon>
        <taxon>Actinomycetota</taxon>
        <taxon>Actinomycetes</taxon>
        <taxon>Propionibacteriales</taxon>
        <taxon>Nocardioidaceae</taxon>
        <taxon>Nocardioides</taxon>
    </lineage>
</organism>
<accession>A0ABN1ULQ7</accession>
<comment type="similarity">
    <text evidence="1">Belongs to the glycosyltransferase 2 family.</text>
</comment>
<protein>
    <submittedName>
        <fullName evidence="5">Glycosyltransferase</fullName>
    </submittedName>
</protein>
<evidence type="ECO:0000256" key="1">
    <source>
        <dbReference type="ARBA" id="ARBA00006739"/>
    </source>
</evidence>
<dbReference type="InterPro" id="IPR050834">
    <property type="entry name" value="Glycosyltransf_2"/>
</dbReference>
<dbReference type="Pfam" id="PF00535">
    <property type="entry name" value="Glycos_transf_2"/>
    <property type="match status" value="1"/>
</dbReference>
<dbReference type="PANTHER" id="PTHR43685">
    <property type="entry name" value="GLYCOSYLTRANSFERASE"/>
    <property type="match status" value="1"/>
</dbReference>
<keyword evidence="2" id="KW-0328">Glycosyltransferase</keyword>
<evidence type="ECO:0000259" key="4">
    <source>
        <dbReference type="Pfam" id="PF00535"/>
    </source>
</evidence>
<proteinExistence type="inferred from homology"/>
<dbReference type="EMBL" id="BAAAJE010000023">
    <property type="protein sequence ID" value="GAA1156894.1"/>
    <property type="molecule type" value="Genomic_DNA"/>
</dbReference>
<dbReference type="PANTHER" id="PTHR43685:SF5">
    <property type="entry name" value="GLYCOSYLTRANSFERASE EPSE-RELATED"/>
    <property type="match status" value="1"/>
</dbReference>
<dbReference type="RefSeq" id="WP_343909256.1">
    <property type="nucleotide sequence ID" value="NZ_BAAAJE010000023.1"/>
</dbReference>
<evidence type="ECO:0000256" key="2">
    <source>
        <dbReference type="ARBA" id="ARBA00022676"/>
    </source>
</evidence>
<evidence type="ECO:0000313" key="6">
    <source>
        <dbReference type="Proteomes" id="UP001499979"/>
    </source>
</evidence>
<name>A0ABN1ULQ7_9ACTN</name>
<sequence>MTDQVTTVVVTRDRWDDLTRSLPHHRPPVVLVDNGSTDGTPELVRAAFPDVRVLTLSENIGAVARNLGVVEARTPYVAFADDDSWWAPGALACAAELLDDHPRLALVAARILVGPEERLDPMSTEMARSPLPAEPDLPGPPVLGFVACGAVVRREPFLLAGGFDGVVEFGGEEQRLALDLAAAGWGLAYADDVVAHHHPSARRGPQDGRRALLARNELLTAVMRLPWPAVWDTARRGVAAGPAERLGTLRGLRRAPGALRRRRVVPTAVEQRRRMLG</sequence>
<gene>
    <name evidence="5" type="ORF">GCM10009606_38610</name>
</gene>
<comment type="caution">
    <text evidence="5">The sequence shown here is derived from an EMBL/GenBank/DDBJ whole genome shotgun (WGS) entry which is preliminary data.</text>
</comment>
<dbReference type="InterPro" id="IPR001173">
    <property type="entry name" value="Glyco_trans_2-like"/>
</dbReference>
<reference evidence="5 6" key="1">
    <citation type="journal article" date="2019" name="Int. J. Syst. Evol. Microbiol.">
        <title>The Global Catalogue of Microorganisms (GCM) 10K type strain sequencing project: providing services to taxonomists for standard genome sequencing and annotation.</title>
        <authorList>
            <consortium name="The Broad Institute Genomics Platform"/>
            <consortium name="The Broad Institute Genome Sequencing Center for Infectious Disease"/>
            <person name="Wu L."/>
            <person name="Ma J."/>
        </authorList>
    </citation>
    <scope>NUCLEOTIDE SEQUENCE [LARGE SCALE GENOMIC DNA]</scope>
    <source>
        <strain evidence="5 6">JCM 11813</strain>
    </source>
</reference>
<feature type="domain" description="Glycosyltransferase 2-like" evidence="4">
    <location>
        <begin position="23"/>
        <end position="157"/>
    </location>
</feature>
<dbReference type="InterPro" id="IPR029044">
    <property type="entry name" value="Nucleotide-diphossugar_trans"/>
</dbReference>
<evidence type="ECO:0000256" key="3">
    <source>
        <dbReference type="ARBA" id="ARBA00022679"/>
    </source>
</evidence>
<keyword evidence="6" id="KW-1185">Reference proteome</keyword>
<dbReference type="Gene3D" id="3.90.550.10">
    <property type="entry name" value="Spore Coat Polysaccharide Biosynthesis Protein SpsA, Chain A"/>
    <property type="match status" value="1"/>
</dbReference>
<evidence type="ECO:0000313" key="5">
    <source>
        <dbReference type="EMBL" id="GAA1156894.1"/>
    </source>
</evidence>
<dbReference type="SUPFAM" id="SSF53448">
    <property type="entry name" value="Nucleotide-diphospho-sugar transferases"/>
    <property type="match status" value="1"/>
</dbReference>
<dbReference type="Proteomes" id="UP001499979">
    <property type="component" value="Unassembled WGS sequence"/>
</dbReference>
<keyword evidence="3" id="KW-0808">Transferase</keyword>